<proteinExistence type="predicted"/>
<dbReference type="AlphaFoldDB" id="A0A917F9E2"/>
<protein>
    <recommendedName>
        <fullName evidence="1">Metallo-beta-lactamase domain-containing protein</fullName>
    </recommendedName>
</protein>
<dbReference type="Gene3D" id="3.60.15.10">
    <property type="entry name" value="Ribonuclease Z/Hydroxyacylglutathione hydrolase-like"/>
    <property type="match status" value="1"/>
</dbReference>
<feature type="domain" description="Metallo-beta-lactamase" evidence="1">
    <location>
        <begin position="32"/>
        <end position="89"/>
    </location>
</feature>
<sequence>MTGVSVDIRCYCHGLGDCMLLSLPKADGSPFWMLIDCGIHSSAKGGADKMRDVVADIAKRTKGHIDVIVGTHEHWDHLSGFIQAAEAFDRITVGEVWFSWAENPADPDARKLDKYKADAAMALAGAALQMAGVKELEERAKGIETLLGFQFGAKGEKVRDARERLRGVDRMVRHLEPGTLAPLDAVPGIRVYVLGPPRDPKLLGTEDILSETYALGGRSISVEPLSNALELNAATLRIDDDPAAPFDGTIGLPFADLARGKWPDDPDTAQFFWNSYFGPEARNNAELDQSWRRIDNDWLANSVDLALQLDSRTNNTSLVLALEIVETGRVLLFAADAQVGNWMSWSNVKFRGTKDRPARRADDLLRRTVFYKVGHHGSRNATRTAALEMMDHSALVAFSPTDESLAGKVGWKDFPAPKTSARLREVTSGRFIQSDAPWIHDARLPMPIKPGGALRAITVKHGLYVDLTLA</sequence>
<dbReference type="PANTHER" id="PTHR30619">
    <property type="entry name" value="DNA INTERNALIZATION/COMPETENCE PROTEIN COMEC/REC2"/>
    <property type="match status" value="1"/>
</dbReference>
<keyword evidence="3" id="KW-1185">Reference proteome</keyword>
<reference evidence="2" key="1">
    <citation type="journal article" date="2014" name="Int. J. Syst. Evol. Microbiol.">
        <title>Complete genome sequence of Corynebacterium casei LMG S-19264T (=DSM 44701T), isolated from a smear-ripened cheese.</title>
        <authorList>
            <consortium name="US DOE Joint Genome Institute (JGI-PGF)"/>
            <person name="Walter F."/>
            <person name="Albersmeier A."/>
            <person name="Kalinowski J."/>
            <person name="Ruckert C."/>
        </authorList>
    </citation>
    <scope>NUCLEOTIDE SEQUENCE</scope>
    <source>
        <strain evidence="2">CCM 7897</strain>
    </source>
</reference>
<comment type="caution">
    <text evidence="2">The sequence shown here is derived from an EMBL/GenBank/DDBJ whole genome shotgun (WGS) entry which is preliminary data.</text>
</comment>
<accession>A0A917F9E2</accession>
<evidence type="ECO:0000313" key="3">
    <source>
        <dbReference type="Proteomes" id="UP000606044"/>
    </source>
</evidence>
<evidence type="ECO:0000313" key="2">
    <source>
        <dbReference type="EMBL" id="GGF62319.1"/>
    </source>
</evidence>
<dbReference type="SUPFAM" id="SSF56281">
    <property type="entry name" value="Metallo-hydrolase/oxidoreductase"/>
    <property type="match status" value="1"/>
</dbReference>
<evidence type="ECO:0000259" key="1">
    <source>
        <dbReference type="Pfam" id="PF00753"/>
    </source>
</evidence>
<dbReference type="Pfam" id="PF00753">
    <property type="entry name" value="Lactamase_B"/>
    <property type="match status" value="1"/>
</dbReference>
<dbReference type="InterPro" id="IPR001279">
    <property type="entry name" value="Metallo-B-lactamas"/>
</dbReference>
<dbReference type="InterPro" id="IPR052159">
    <property type="entry name" value="Competence_DNA_uptake"/>
</dbReference>
<dbReference type="InterPro" id="IPR036866">
    <property type="entry name" value="RibonucZ/Hydroxyglut_hydro"/>
</dbReference>
<organism evidence="2 3">
    <name type="scientific">Azorhizobium oxalatiphilum</name>
    <dbReference type="NCBI Taxonomy" id="980631"/>
    <lineage>
        <taxon>Bacteria</taxon>
        <taxon>Pseudomonadati</taxon>
        <taxon>Pseudomonadota</taxon>
        <taxon>Alphaproteobacteria</taxon>
        <taxon>Hyphomicrobiales</taxon>
        <taxon>Xanthobacteraceae</taxon>
        <taxon>Azorhizobium</taxon>
    </lineage>
</organism>
<name>A0A917F9E2_9HYPH</name>
<reference evidence="2" key="2">
    <citation type="submission" date="2020-09" db="EMBL/GenBank/DDBJ databases">
        <authorList>
            <person name="Sun Q."/>
            <person name="Sedlacek I."/>
        </authorList>
    </citation>
    <scope>NUCLEOTIDE SEQUENCE</scope>
    <source>
        <strain evidence="2">CCM 7897</strain>
    </source>
</reference>
<dbReference type="EMBL" id="BMCT01000002">
    <property type="protein sequence ID" value="GGF62319.1"/>
    <property type="molecule type" value="Genomic_DNA"/>
</dbReference>
<dbReference type="Proteomes" id="UP000606044">
    <property type="component" value="Unassembled WGS sequence"/>
</dbReference>
<dbReference type="PANTHER" id="PTHR30619:SF1">
    <property type="entry name" value="RECOMBINATION PROTEIN 2"/>
    <property type="match status" value="1"/>
</dbReference>
<gene>
    <name evidence="2" type="ORF">GCM10007301_22540</name>
</gene>
<dbReference type="RefSeq" id="WP_188578450.1">
    <property type="nucleotide sequence ID" value="NZ_BMCT01000002.1"/>
</dbReference>